<organism evidence="1 2">
    <name type="scientific">Streptomyces flaveus</name>
    <dbReference type="NCBI Taxonomy" id="66370"/>
    <lineage>
        <taxon>Bacteria</taxon>
        <taxon>Bacillati</taxon>
        <taxon>Actinomycetota</taxon>
        <taxon>Actinomycetes</taxon>
        <taxon>Kitasatosporales</taxon>
        <taxon>Streptomycetaceae</taxon>
        <taxon>Streptomyces</taxon>
        <taxon>Streptomyces aurantiacus group</taxon>
    </lineage>
</organism>
<keyword evidence="2" id="KW-1185">Reference proteome</keyword>
<protein>
    <submittedName>
        <fullName evidence="1">Uncharacterized protein</fullName>
    </submittedName>
</protein>
<evidence type="ECO:0000313" key="2">
    <source>
        <dbReference type="Proteomes" id="UP000637788"/>
    </source>
</evidence>
<accession>A0A917VBK7</accession>
<reference evidence="1" key="2">
    <citation type="submission" date="2020-09" db="EMBL/GenBank/DDBJ databases">
        <authorList>
            <person name="Sun Q."/>
            <person name="Ohkuma M."/>
        </authorList>
    </citation>
    <scope>NUCLEOTIDE SEQUENCE</scope>
    <source>
        <strain evidence="1">JCM 3035</strain>
    </source>
</reference>
<evidence type="ECO:0000313" key="1">
    <source>
        <dbReference type="EMBL" id="GGK59682.1"/>
    </source>
</evidence>
<dbReference type="EMBL" id="BMPQ01000004">
    <property type="protein sequence ID" value="GGK59682.1"/>
    <property type="molecule type" value="Genomic_DNA"/>
</dbReference>
<dbReference type="Proteomes" id="UP000637788">
    <property type="component" value="Unassembled WGS sequence"/>
</dbReference>
<dbReference type="AlphaFoldDB" id="A0A917VBK7"/>
<reference evidence="1" key="1">
    <citation type="journal article" date="2014" name="Int. J. Syst. Evol. Microbiol.">
        <title>Complete genome sequence of Corynebacterium casei LMG S-19264T (=DSM 44701T), isolated from a smear-ripened cheese.</title>
        <authorList>
            <consortium name="US DOE Joint Genome Institute (JGI-PGF)"/>
            <person name="Walter F."/>
            <person name="Albersmeier A."/>
            <person name="Kalinowski J."/>
            <person name="Ruckert C."/>
        </authorList>
    </citation>
    <scope>NUCLEOTIDE SEQUENCE</scope>
    <source>
        <strain evidence="1">JCM 3035</strain>
    </source>
</reference>
<comment type="caution">
    <text evidence="1">The sequence shown here is derived from an EMBL/GenBank/DDBJ whole genome shotgun (WGS) entry which is preliminary data.</text>
</comment>
<proteinExistence type="predicted"/>
<gene>
    <name evidence="1" type="ORF">GCM10010094_20080</name>
</gene>
<name>A0A917VBK7_9ACTN</name>
<sequence>MEAHALDAVLLNRFNPSHRLDTVIDAGPYLRSGTNTIEVRVATTLANAVNPAAGHRYGLLGSDGEVTITPYTRAVVARSTAGRRSNRR</sequence>